<feature type="domain" description="PAS" evidence="12">
    <location>
        <begin position="336"/>
        <end position="385"/>
    </location>
</feature>
<feature type="transmembrane region" description="Helical" evidence="9">
    <location>
        <begin position="56"/>
        <end position="79"/>
    </location>
</feature>
<keyword evidence="9" id="KW-0812">Transmembrane</keyword>
<dbReference type="Pfam" id="PF00989">
    <property type="entry name" value="PAS"/>
    <property type="match status" value="1"/>
</dbReference>
<evidence type="ECO:0000313" key="14">
    <source>
        <dbReference type="EMBL" id="GGA17123.1"/>
    </source>
</evidence>
<evidence type="ECO:0000313" key="15">
    <source>
        <dbReference type="Proteomes" id="UP000628017"/>
    </source>
</evidence>
<feature type="domain" description="PAC" evidence="13">
    <location>
        <begin position="170"/>
        <end position="222"/>
    </location>
</feature>
<keyword evidence="5 14" id="KW-0418">Kinase</keyword>
<dbReference type="AlphaFoldDB" id="A0A916VQ97"/>
<dbReference type="CDD" id="cd00130">
    <property type="entry name" value="PAS"/>
    <property type="match status" value="3"/>
</dbReference>
<dbReference type="FunFam" id="1.10.287.130:FF:000001">
    <property type="entry name" value="Two-component sensor histidine kinase"/>
    <property type="match status" value="1"/>
</dbReference>
<proteinExistence type="predicted"/>
<evidence type="ECO:0000256" key="8">
    <source>
        <dbReference type="PROSITE-ProRule" id="PRU00169"/>
    </source>
</evidence>
<dbReference type="InterPro" id="IPR000014">
    <property type="entry name" value="PAS"/>
</dbReference>
<dbReference type="PANTHER" id="PTHR43047:SF72">
    <property type="entry name" value="OSMOSENSING HISTIDINE PROTEIN KINASE SLN1"/>
    <property type="match status" value="1"/>
</dbReference>
<dbReference type="GO" id="GO:0005886">
    <property type="term" value="C:plasma membrane"/>
    <property type="evidence" value="ECO:0007669"/>
    <property type="project" value="TreeGrafter"/>
</dbReference>
<dbReference type="SUPFAM" id="SSF55874">
    <property type="entry name" value="ATPase domain of HSP90 chaperone/DNA topoisomerase II/histidine kinase"/>
    <property type="match status" value="1"/>
</dbReference>
<dbReference type="PRINTS" id="PR00344">
    <property type="entry name" value="BCTRLSENSOR"/>
</dbReference>
<dbReference type="PROSITE" id="PS50109">
    <property type="entry name" value="HIS_KIN"/>
    <property type="match status" value="1"/>
</dbReference>
<dbReference type="Gene3D" id="1.10.287.130">
    <property type="match status" value="1"/>
</dbReference>
<dbReference type="EC" id="2.7.13.3" evidence="2"/>
<keyword evidence="9" id="KW-1133">Transmembrane helix</keyword>
<dbReference type="PROSITE" id="PS50110">
    <property type="entry name" value="RESPONSE_REGULATORY"/>
    <property type="match status" value="2"/>
</dbReference>
<dbReference type="InterPro" id="IPR013767">
    <property type="entry name" value="PAS_fold"/>
</dbReference>
<dbReference type="InterPro" id="IPR000700">
    <property type="entry name" value="PAS-assoc_C"/>
</dbReference>
<feature type="modified residue" description="4-aspartylphosphate" evidence="8">
    <location>
        <position position="869"/>
    </location>
</feature>
<evidence type="ECO:0000259" key="12">
    <source>
        <dbReference type="PROSITE" id="PS50112"/>
    </source>
</evidence>
<evidence type="ECO:0000256" key="2">
    <source>
        <dbReference type="ARBA" id="ARBA00012438"/>
    </source>
</evidence>
<dbReference type="InterPro" id="IPR003661">
    <property type="entry name" value="HisK_dim/P_dom"/>
</dbReference>
<dbReference type="Pfam" id="PF13426">
    <property type="entry name" value="PAS_9"/>
    <property type="match status" value="2"/>
</dbReference>
<keyword evidence="4" id="KW-0808">Transferase</keyword>
<dbReference type="SMART" id="SM00388">
    <property type="entry name" value="HisKA"/>
    <property type="match status" value="1"/>
</dbReference>
<dbReference type="SUPFAM" id="SSF47384">
    <property type="entry name" value="Homodimeric domain of signal transducing histidine kinase"/>
    <property type="match status" value="1"/>
</dbReference>
<dbReference type="InterPro" id="IPR001789">
    <property type="entry name" value="Sig_transdc_resp-reg_receiver"/>
</dbReference>
<dbReference type="SUPFAM" id="SSF55785">
    <property type="entry name" value="PYP-like sensor domain (PAS domain)"/>
    <property type="match status" value="4"/>
</dbReference>
<keyword evidence="7 9" id="KW-0472">Membrane</keyword>
<dbReference type="InterPro" id="IPR013656">
    <property type="entry name" value="PAS_4"/>
</dbReference>
<dbReference type="SMART" id="SM00448">
    <property type="entry name" value="REC"/>
    <property type="match status" value="2"/>
</dbReference>
<feature type="domain" description="Histidine kinase" evidence="10">
    <location>
        <begin position="585"/>
        <end position="804"/>
    </location>
</feature>
<reference evidence="14" key="1">
    <citation type="journal article" date="2014" name="Int. J. Syst. Evol. Microbiol.">
        <title>Complete genome sequence of Corynebacterium casei LMG S-19264T (=DSM 44701T), isolated from a smear-ripened cheese.</title>
        <authorList>
            <consortium name="US DOE Joint Genome Institute (JGI-PGF)"/>
            <person name="Walter F."/>
            <person name="Albersmeier A."/>
            <person name="Kalinowski J."/>
            <person name="Ruckert C."/>
        </authorList>
    </citation>
    <scope>NUCLEOTIDE SEQUENCE</scope>
    <source>
        <strain evidence="14">CGMCC 1.15880</strain>
    </source>
</reference>
<dbReference type="PROSITE" id="PS50112">
    <property type="entry name" value="PAS"/>
    <property type="match status" value="2"/>
</dbReference>
<dbReference type="Proteomes" id="UP000628017">
    <property type="component" value="Unassembled WGS sequence"/>
</dbReference>
<gene>
    <name evidence="14" type="ORF">GCM10011498_17120</name>
</gene>
<dbReference type="Pfam" id="PF02518">
    <property type="entry name" value="HATPase_c"/>
    <property type="match status" value="1"/>
</dbReference>
<dbReference type="FunFam" id="3.30.565.10:FF:000006">
    <property type="entry name" value="Sensor histidine kinase WalK"/>
    <property type="match status" value="1"/>
</dbReference>
<name>A0A916VQ97_9RHOB</name>
<dbReference type="SMART" id="SM00091">
    <property type="entry name" value="PAS"/>
    <property type="match status" value="4"/>
</dbReference>
<dbReference type="CDD" id="cd00082">
    <property type="entry name" value="HisKA"/>
    <property type="match status" value="1"/>
</dbReference>
<dbReference type="CDD" id="cd16922">
    <property type="entry name" value="HATPase_EvgS-ArcB-TorS-like"/>
    <property type="match status" value="1"/>
</dbReference>
<evidence type="ECO:0000259" key="11">
    <source>
        <dbReference type="PROSITE" id="PS50110"/>
    </source>
</evidence>
<dbReference type="NCBIfam" id="TIGR00229">
    <property type="entry name" value="sensory_box"/>
    <property type="match status" value="3"/>
</dbReference>
<dbReference type="InterPro" id="IPR004358">
    <property type="entry name" value="Sig_transdc_His_kin-like_C"/>
</dbReference>
<evidence type="ECO:0000256" key="7">
    <source>
        <dbReference type="ARBA" id="ARBA00023136"/>
    </source>
</evidence>
<dbReference type="InterPro" id="IPR036097">
    <property type="entry name" value="HisK_dim/P_sf"/>
</dbReference>
<dbReference type="InterPro" id="IPR035965">
    <property type="entry name" value="PAS-like_dom_sf"/>
</dbReference>
<dbReference type="SMART" id="SM00387">
    <property type="entry name" value="HATPase_c"/>
    <property type="match status" value="1"/>
</dbReference>
<sequence>MVQNPSPIAVRGSGKLSALKTVACGAAGLFLLPNAGVAQTVAGPESSLMAQFIAEYYWYVMSGSMLFMSLLLALVAVTIRNIHLLRHRRHTIIAQGAELEFQKQAMDHHAIVSIANSEGIISYVNENFKRVTGYAEEEILGQDVKVLWAERKLDDTMKDLLLALDRREPWSGEIPTKKKNGNFFWAQATMVPFFDADGNYVNTTSIRTDVTANKMAEAKRQLTSSLDLLKDEVAMFWPDTLQLVYMNKAAREQNGWSEQDYRAKTVFDVYIPIERGPFEKLLETLKHTRTGQASFEMPAGKRVIEITVQYVTPQNENPRYVAIIRDVTEAARSKREVANMRTVLDLAEYEVYMMDATTLDYTYLNKAALRTVGWGEGEYRGRSPVDDDEQFDRESFEKRVAPLREGNKTAVTFERRSLHRRPTEVTVQKLRMSDKGEQFVAIVRDITERATAEREIRRFKTALDLSTDAVHMFWPETLRYFYGNEEALRRSGDSFEEFLNHGPLDTNPSLTREMLQKRLDRLISGEVSSQVYETEHYLSDGSVMPVEVNLQYIEPKYHRPYFLAIIRDLTKTKAADKAKSEFVATVSHELRTPLTSIKGSLGLVRTGAMGVLPDKPKAMIEIAYNNCERLVRLINDILDIEKIEAGKMDFQMERLDMTQLLTDAMESNSSYGEELGISFNVVTPDAPIYTHGDAGRLLQVMANLMSNAAKFSNSGSTVDIKLEAFGERMRVTVSDRGAGIPLSAQPTIFDKFTQADSSDVRKKGGTGLGLSISKMIVEKHGGELSFRSVPDVGTDFWFELELLEAVKLLPNSTLAPALPQVLVCEDDRDVALTLKNVLEFEGFNVTISPDASSARDRLNHMNFDAMTLDLGLPDGNGMDLLQELRNTDEHADLPVIIITGSQIEVGEPVPGNLKGLFRKPPNSHELISLLQAVTEDAEAARPRILHVEDDEGTREVVKNIMADAADVDAAPSIGSARGMLEAGSYDLLLLDLNLPDGNGLDLLKTLKNHNASKMPIIVFSGDESTDLRDENISSVLLKSHVTNEKILAEIMDTMKNKITLS</sequence>
<feature type="domain" description="Response regulatory" evidence="11">
    <location>
        <begin position="943"/>
        <end position="1058"/>
    </location>
</feature>
<dbReference type="PANTHER" id="PTHR43047">
    <property type="entry name" value="TWO-COMPONENT HISTIDINE PROTEIN KINASE"/>
    <property type="match status" value="1"/>
</dbReference>
<protein>
    <recommendedName>
        <fullName evidence="2">histidine kinase</fullName>
        <ecNumber evidence="2">2.7.13.3</ecNumber>
    </recommendedName>
</protein>
<accession>A0A916VQ97</accession>
<dbReference type="InterPro" id="IPR003594">
    <property type="entry name" value="HATPase_dom"/>
</dbReference>
<dbReference type="Gene3D" id="3.40.50.2300">
    <property type="match status" value="2"/>
</dbReference>
<dbReference type="InterPro" id="IPR001610">
    <property type="entry name" value="PAC"/>
</dbReference>
<evidence type="ECO:0000256" key="9">
    <source>
        <dbReference type="SAM" id="Phobius"/>
    </source>
</evidence>
<dbReference type="InterPro" id="IPR005467">
    <property type="entry name" value="His_kinase_dom"/>
</dbReference>
<evidence type="ECO:0000256" key="6">
    <source>
        <dbReference type="ARBA" id="ARBA00023012"/>
    </source>
</evidence>
<dbReference type="GO" id="GO:0006355">
    <property type="term" value="P:regulation of DNA-templated transcription"/>
    <property type="evidence" value="ECO:0007669"/>
    <property type="project" value="InterPro"/>
</dbReference>
<dbReference type="Pfam" id="PF08448">
    <property type="entry name" value="PAS_4"/>
    <property type="match status" value="1"/>
</dbReference>
<dbReference type="Gene3D" id="3.30.450.20">
    <property type="entry name" value="PAS domain"/>
    <property type="match status" value="4"/>
</dbReference>
<dbReference type="InterPro" id="IPR036890">
    <property type="entry name" value="HATPase_C_sf"/>
</dbReference>
<reference evidence="14" key="2">
    <citation type="submission" date="2020-09" db="EMBL/GenBank/DDBJ databases">
        <authorList>
            <person name="Sun Q."/>
            <person name="Zhou Y."/>
        </authorList>
    </citation>
    <scope>NUCLEOTIDE SEQUENCE</scope>
    <source>
        <strain evidence="14">CGMCC 1.15880</strain>
    </source>
</reference>
<evidence type="ECO:0000259" key="13">
    <source>
        <dbReference type="PROSITE" id="PS50113"/>
    </source>
</evidence>
<feature type="domain" description="PAS" evidence="12">
    <location>
        <begin position="112"/>
        <end position="142"/>
    </location>
</feature>
<dbReference type="Pfam" id="PF00072">
    <property type="entry name" value="Response_reg"/>
    <property type="match status" value="2"/>
</dbReference>
<comment type="catalytic activity">
    <reaction evidence="1">
        <text>ATP + protein L-histidine = ADP + protein N-phospho-L-histidine.</text>
        <dbReference type="EC" id="2.7.13.3"/>
    </reaction>
</comment>
<feature type="modified residue" description="4-aspartylphosphate" evidence="8">
    <location>
        <position position="991"/>
    </location>
</feature>
<dbReference type="GO" id="GO:0000155">
    <property type="term" value="F:phosphorelay sensor kinase activity"/>
    <property type="evidence" value="ECO:0007669"/>
    <property type="project" value="InterPro"/>
</dbReference>
<evidence type="ECO:0000256" key="3">
    <source>
        <dbReference type="ARBA" id="ARBA00022553"/>
    </source>
</evidence>
<keyword evidence="3 8" id="KW-0597">Phosphoprotein</keyword>
<dbReference type="SMART" id="SM00086">
    <property type="entry name" value="PAC"/>
    <property type="match status" value="3"/>
</dbReference>
<dbReference type="RefSeq" id="WP_188673393.1">
    <property type="nucleotide sequence ID" value="NZ_BMKA01000002.1"/>
</dbReference>
<dbReference type="Gene3D" id="3.30.565.10">
    <property type="entry name" value="Histidine kinase-like ATPase, C-terminal domain"/>
    <property type="match status" value="1"/>
</dbReference>
<dbReference type="PROSITE" id="PS50113">
    <property type="entry name" value="PAC"/>
    <property type="match status" value="1"/>
</dbReference>
<organism evidence="14 15">
    <name type="scientific">Neptunicoccus cionae</name>
    <dbReference type="NCBI Taxonomy" id="2035344"/>
    <lineage>
        <taxon>Bacteria</taxon>
        <taxon>Pseudomonadati</taxon>
        <taxon>Pseudomonadota</taxon>
        <taxon>Alphaproteobacteria</taxon>
        <taxon>Rhodobacterales</taxon>
        <taxon>Paracoccaceae</taxon>
        <taxon>Neptunicoccus</taxon>
    </lineage>
</organism>
<evidence type="ECO:0000256" key="1">
    <source>
        <dbReference type="ARBA" id="ARBA00000085"/>
    </source>
</evidence>
<keyword evidence="6" id="KW-0902">Two-component regulatory system</keyword>
<evidence type="ECO:0000259" key="10">
    <source>
        <dbReference type="PROSITE" id="PS50109"/>
    </source>
</evidence>
<dbReference type="Pfam" id="PF00512">
    <property type="entry name" value="HisKA"/>
    <property type="match status" value="1"/>
</dbReference>
<comment type="caution">
    <text evidence="14">The sequence shown here is derived from an EMBL/GenBank/DDBJ whole genome shotgun (WGS) entry which is preliminary data.</text>
</comment>
<evidence type="ECO:0000256" key="4">
    <source>
        <dbReference type="ARBA" id="ARBA00022679"/>
    </source>
</evidence>
<keyword evidence="15" id="KW-1185">Reference proteome</keyword>
<dbReference type="InterPro" id="IPR011006">
    <property type="entry name" value="CheY-like_superfamily"/>
</dbReference>
<dbReference type="SUPFAM" id="SSF52172">
    <property type="entry name" value="CheY-like"/>
    <property type="match status" value="2"/>
</dbReference>
<evidence type="ECO:0000256" key="5">
    <source>
        <dbReference type="ARBA" id="ARBA00022777"/>
    </source>
</evidence>
<dbReference type="GO" id="GO:0009927">
    <property type="term" value="F:histidine phosphotransfer kinase activity"/>
    <property type="evidence" value="ECO:0007669"/>
    <property type="project" value="TreeGrafter"/>
</dbReference>
<feature type="domain" description="Response regulatory" evidence="11">
    <location>
        <begin position="820"/>
        <end position="934"/>
    </location>
</feature>
<dbReference type="EMBL" id="BMKA01000002">
    <property type="protein sequence ID" value="GGA17123.1"/>
    <property type="molecule type" value="Genomic_DNA"/>
</dbReference>